<reference evidence="2 3" key="1">
    <citation type="submission" date="2019-08" db="EMBL/GenBank/DDBJ databases">
        <title>Bacillus genomes from the desert of Cuatro Cienegas, Coahuila.</title>
        <authorList>
            <person name="Olmedo-Alvarez G."/>
        </authorList>
    </citation>
    <scope>NUCLEOTIDE SEQUENCE [LARGE SCALE GENOMIC DNA]</scope>
    <source>
        <strain evidence="2 3">CH37_1T</strain>
    </source>
</reference>
<comment type="caution">
    <text evidence="2">The sequence shown here is derived from an EMBL/GenBank/DDBJ whole genome shotgun (WGS) entry which is preliminary data.</text>
</comment>
<gene>
    <name evidence="2" type="ORF">FZD47_17930</name>
</gene>
<evidence type="ECO:0000313" key="2">
    <source>
        <dbReference type="EMBL" id="TYS61968.1"/>
    </source>
</evidence>
<protein>
    <submittedName>
        <fullName evidence="2">Uncharacterized protein</fullName>
    </submittedName>
</protein>
<feature type="region of interest" description="Disordered" evidence="1">
    <location>
        <begin position="1"/>
        <end position="43"/>
    </location>
</feature>
<evidence type="ECO:0000313" key="3">
    <source>
        <dbReference type="Proteomes" id="UP000323732"/>
    </source>
</evidence>
<feature type="compositionally biased region" description="Basic and acidic residues" evidence="1">
    <location>
        <begin position="1"/>
        <end position="11"/>
    </location>
</feature>
<dbReference type="Proteomes" id="UP000323732">
    <property type="component" value="Unassembled WGS sequence"/>
</dbReference>
<name>A0A5D4SIP6_9BACI</name>
<dbReference type="EMBL" id="VTES01000005">
    <property type="protein sequence ID" value="TYS61968.1"/>
    <property type="molecule type" value="Genomic_DNA"/>
</dbReference>
<dbReference type="RefSeq" id="WP_148950451.1">
    <property type="nucleotide sequence ID" value="NZ_VTES01000005.1"/>
</dbReference>
<sequence length="144" mass="16226">MNSKDDLKSIENEDVLPATSVIDENKMNSDLPEEPEAGPKTIDDGVNTLFGVLTEKECTQNDDRKVTCYILELNNPTNLVPSQDVLEELVFDREHLNNITEVELANDVRLQNYVNKQVTVKGQIIIPQTGGWHRYVGMVVDTIK</sequence>
<proteinExistence type="predicted"/>
<organism evidence="2 3">
    <name type="scientific">Bacillus infantis</name>
    <dbReference type="NCBI Taxonomy" id="324767"/>
    <lineage>
        <taxon>Bacteria</taxon>
        <taxon>Bacillati</taxon>
        <taxon>Bacillota</taxon>
        <taxon>Bacilli</taxon>
        <taxon>Bacillales</taxon>
        <taxon>Bacillaceae</taxon>
        <taxon>Bacillus</taxon>
    </lineage>
</organism>
<dbReference type="AlphaFoldDB" id="A0A5D4SIP6"/>
<evidence type="ECO:0000256" key="1">
    <source>
        <dbReference type="SAM" id="MobiDB-lite"/>
    </source>
</evidence>
<accession>A0A5D4SIP6</accession>